<reference evidence="3" key="1">
    <citation type="submission" date="2022-10" db="EMBL/GenBank/DDBJ databases">
        <authorList>
            <person name="Chen Y."/>
            <person name="Dougan E. K."/>
            <person name="Chan C."/>
            <person name="Rhodes N."/>
            <person name="Thang M."/>
        </authorList>
    </citation>
    <scope>NUCLEOTIDE SEQUENCE</scope>
</reference>
<protein>
    <submittedName>
        <fullName evidence="4">Protein DD3-3</fullName>
    </submittedName>
</protein>
<evidence type="ECO:0000256" key="2">
    <source>
        <dbReference type="SAM" id="Phobius"/>
    </source>
</evidence>
<reference evidence="4 5" key="2">
    <citation type="submission" date="2024-05" db="EMBL/GenBank/DDBJ databases">
        <authorList>
            <person name="Chen Y."/>
            <person name="Shah S."/>
            <person name="Dougan E. K."/>
            <person name="Thang M."/>
            <person name="Chan C."/>
        </authorList>
    </citation>
    <scope>NUCLEOTIDE SEQUENCE [LARGE SCALE GENOMIC DNA]</scope>
</reference>
<feature type="region of interest" description="Disordered" evidence="1">
    <location>
        <begin position="127"/>
        <end position="147"/>
    </location>
</feature>
<accession>A0A9P1CVY0</accession>
<proteinExistence type="predicted"/>
<keyword evidence="2" id="KW-1133">Transmembrane helix</keyword>
<dbReference type="PANTHER" id="PTHR35170">
    <property type="entry name" value="PROTEIN DD3-3"/>
    <property type="match status" value="1"/>
</dbReference>
<dbReference type="AlphaFoldDB" id="A0A9P1CVY0"/>
<feature type="transmembrane region" description="Helical" evidence="2">
    <location>
        <begin position="92"/>
        <end position="111"/>
    </location>
</feature>
<evidence type="ECO:0000313" key="3">
    <source>
        <dbReference type="EMBL" id="CAI3999284.1"/>
    </source>
</evidence>
<comment type="caution">
    <text evidence="3">The sequence shown here is derived from an EMBL/GenBank/DDBJ whole genome shotgun (WGS) entry which is preliminary data.</text>
</comment>
<organism evidence="3">
    <name type="scientific">Cladocopium goreaui</name>
    <dbReference type="NCBI Taxonomy" id="2562237"/>
    <lineage>
        <taxon>Eukaryota</taxon>
        <taxon>Sar</taxon>
        <taxon>Alveolata</taxon>
        <taxon>Dinophyceae</taxon>
        <taxon>Suessiales</taxon>
        <taxon>Symbiodiniaceae</taxon>
        <taxon>Cladocopium</taxon>
    </lineage>
</organism>
<dbReference type="EMBL" id="CAMXCT030002604">
    <property type="protein sequence ID" value="CAL4786596.1"/>
    <property type="molecule type" value="Genomic_DNA"/>
</dbReference>
<gene>
    <name evidence="3" type="ORF">C1SCF055_LOCUS25504</name>
</gene>
<keyword evidence="5" id="KW-1185">Reference proteome</keyword>
<evidence type="ECO:0000256" key="1">
    <source>
        <dbReference type="SAM" id="MobiDB-lite"/>
    </source>
</evidence>
<sequence length="691" mass="76245">MSKSPFSAQRPTQRFAYINQQTNLCDTAENDQNSVQNCKQLNGATATFDGGLVQMRIVGVHKVVSTRNNDFSNRSQKAHITVVPRSWSTEEIIALVAGLLVFTVLATYLAVAVPGLRMASHGFAGATGNRDHREPGAKPGHVSDPPDRSFTATLGLIAPGLVAQMRMEAGDLLGEVIATKLDDGTCIENIMGHSLVAGKIVPHGSAFKSVVQGIQKQEKADKSKVAGRNLQRKMLYCIGQAARLLTLKKLKAAEVVSLQQDPRKHRMALRYSSCSLAMETSSGFLGIWDQAEHQDLTAVGVRDATMGILKELCTPSSVVPFTRDTLPLQFGDALDALKPKVEQFCTDAAGDEMVAAELLKLDFTNLRIRSKDTAHASRRIASRCTQADPYLARVLKKYVTGGQSPAQLLQFRPYFAKRFGHFVKSNNGWSCKNLRAAKHRFESLQKPLGRLVLHMQPLLVTMETLCRERAGKAEGKTATEFLEQWSVEEALTLAALADAHDEAFLVTRVADSDSFQPTDLMYALETFQKNIACMFTRGYLFETPGTYSTFLLETLKTPVVLIHKGKQLVLGGPDAITSQIKHRVMGRPSRTIFKLQSRCIYLPICHYVPPPLTCVQRSLRHQCARMMNWVKVATTILETEFPSFGVCMHLAVALRLNLQVDKMPRPSQDSAKALATAWGLDKDTHPKLKIS</sequence>
<keyword evidence="2" id="KW-0812">Transmembrane</keyword>
<evidence type="ECO:0000313" key="5">
    <source>
        <dbReference type="Proteomes" id="UP001152797"/>
    </source>
</evidence>
<name>A0A9P1CVY0_9DINO</name>
<dbReference type="EMBL" id="CAMXCT010002604">
    <property type="protein sequence ID" value="CAI3999284.1"/>
    <property type="molecule type" value="Genomic_DNA"/>
</dbReference>
<dbReference type="EMBL" id="CAMXCT020002604">
    <property type="protein sequence ID" value="CAL1152659.1"/>
    <property type="molecule type" value="Genomic_DNA"/>
</dbReference>
<dbReference type="InterPro" id="IPR053320">
    <property type="entry name" value="Protein_DD3-3_O-glyco"/>
</dbReference>
<dbReference type="PANTHER" id="PTHR35170:SF1">
    <property type="entry name" value="PROTEIN DD3-3"/>
    <property type="match status" value="1"/>
</dbReference>
<evidence type="ECO:0000313" key="4">
    <source>
        <dbReference type="EMBL" id="CAL4786596.1"/>
    </source>
</evidence>
<dbReference type="OrthoDB" id="167398at2759"/>
<keyword evidence="2" id="KW-0472">Membrane</keyword>
<dbReference type="Proteomes" id="UP001152797">
    <property type="component" value="Unassembled WGS sequence"/>
</dbReference>